<evidence type="ECO:0000313" key="3">
    <source>
        <dbReference type="EMBL" id="MDT9592001.1"/>
    </source>
</evidence>
<proteinExistence type="predicted"/>
<evidence type="ECO:0000256" key="1">
    <source>
        <dbReference type="SAM" id="SignalP"/>
    </source>
</evidence>
<comment type="caution">
    <text evidence="3">The sequence shown here is derived from an EMBL/GenBank/DDBJ whole genome shotgun (WGS) entry which is preliminary data.</text>
</comment>
<keyword evidence="1" id="KW-0732">Signal</keyword>
<reference evidence="3 4" key="1">
    <citation type="submission" date="2023-08" db="EMBL/GenBank/DDBJ databases">
        <title>Nocardioides seae sp. nov., a bacterium isolated from a soil.</title>
        <authorList>
            <person name="Wang X."/>
        </authorList>
    </citation>
    <scope>NUCLEOTIDE SEQUENCE [LARGE SCALE GENOMIC DNA]</scope>
    <source>
        <strain evidence="3 4">YZH12</strain>
    </source>
</reference>
<dbReference type="Proteomes" id="UP001268542">
    <property type="component" value="Unassembled WGS sequence"/>
</dbReference>
<organism evidence="3 4">
    <name type="scientific">Nocardioides imazamoxiresistens</name>
    <dbReference type="NCBI Taxonomy" id="3231893"/>
    <lineage>
        <taxon>Bacteria</taxon>
        <taxon>Bacillati</taxon>
        <taxon>Actinomycetota</taxon>
        <taxon>Actinomycetes</taxon>
        <taxon>Propionibacteriales</taxon>
        <taxon>Nocardioidaceae</taxon>
        <taxon>Nocardioides</taxon>
    </lineage>
</organism>
<evidence type="ECO:0000313" key="4">
    <source>
        <dbReference type="Proteomes" id="UP001268542"/>
    </source>
</evidence>
<gene>
    <name evidence="3" type="ORF">RDV89_02915</name>
</gene>
<accession>A0ABU3PS26</accession>
<name>A0ABU3PS26_9ACTN</name>
<dbReference type="InterPro" id="IPR058593">
    <property type="entry name" value="ARB_07466-like_C"/>
</dbReference>
<evidence type="ECO:0000259" key="2">
    <source>
        <dbReference type="Pfam" id="PF26571"/>
    </source>
</evidence>
<dbReference type="Pfam" id="PF26571">
    <property type="entry name" value="VldE"/>
    <property type="match status" value="1"/>
</dbReference>
<sequence length="201" mass="22475">MSHVRRGPQLLVLLAALLAGLATLAAPTSAGAAPGLAAYRSPVDPYPRYEPQKHCISEVRAGTRAYANMLTSRYGGRIIGITRACNVGGQSEHKESRAIDWNLDARTASGRDTFGRYLREMRAFEGNQYAALARRYGVAYIIFNDKIWSAWNGYQERPYRHASCKDLWDIRNCPATLRHLDHVHVTLSWTGANGHTTAYRR</sequence>
<keyword evidence="4" id="KW-1185">Reference proteome</keyword>
<protein>
    <recommendedName>
        <fullName evidence="2">ARB-07466-like C-terminal domain-containing protein</fullName>
    </recommendedName>
</protein>
<feature type="signal peptide" evidence="1">
    <location>
        <begin position="1"/>
        <end position="32"/>
    </location>
</feature>
<dbReference type="RefSeq" id="WP_315731155.1">
    <property type="nucleotide sequence ID" value="NZ_JAVYII010000001.1"/>
</dbReference>
<feature type="domain" description="ARB-07466-like C-terminal" evidence="2">
    <location>
        <begin position="58"/>
        <end position="159"/>
    </location>
</feature>
<feature type="chain" id="PRO_5046786070" description="ARB-07466-like C-terminal domain-containing protein" evidence="1">
    <location>
        <begin position="33"/>
        <end position="201"/>
    </location>
</feature>
<dbReference type="EMBL" id="JAVYII010000001">
    <property type="protein sequence ID" value="MDT9592001.1"/>
    <property type="molecule type" value="Genomic_DNA"/>
</dbReference>